<dbReference type="FunFam" id="1.10.630.10:FF:000042">
    <property type="entry name" value="Cytochrome P450"/>
    <property type="match status" value="1"/>
</dbReference>
<evidence type="ECO:0000256" key="12">
    <source>
        <dbReference type="ARBA" id="ARBA00023136"/>
    </source>
</evidence>
<keyword evidence="8" id="KW-0492">Microsome</keyword>
<comment type="caution">
    <text evidence="15">The sequence shown here is derived from an EMBL/GenBank/DDBJ whole genome shotgun (WGS) entry which is preliminary data.</text>
</comment>
<evidence type="ECO:0000256" key="7">
    <source>
        <dbReference type="ARBA" id="ARBA00022824"/>
    </source>
</evidence>
<dbReference type="PANTHER" id="PTHR24292:SF54">
    <property type="entry name" value="CYP9F3-RELATED"/>
    <property type="match status" value="1"/>
</dbReference>
<evidence type="ECO:0000256" key="5">
    <source>
        <dbReference type="ARBA" id="ARBA00022617"/>
    </source>
</evidence>
<name>A0ABD2N4D8_9CUCU</name>
<feature type="binding site" description="axial binding residue" evidence="13">
    <location>
        <position position="347"/>
    </location>
    <ligand>
        <name>heme</name>
        <dbReference type="ChEBI" id="CHEBI:30413"/>
    </ligand>
    <ligandPart>
        <name>Fe</name>
        <dbReference type="ChEBI" id="CHEBI:18248"/>
    </ligandPart>
</feature>
<dbReference type="PRINTS" id="PR00463">
    <property type="entry name" value="EP450I"/>
</dbReference>
<evidence type="ECO:0000313" key="15">
    <source>
        <dbReference type="EMBL" id="KAL3273297.1"/>
    </source>
</evidence>
<sequence>MKGKKWRELRNILSPAFTGSKMRAIFVLISEAAKEFAKYFENQNLDVCELEMKETYSKYTNDVIATCAFGIKSNSLEDPTNEFFTMGRAITSTSLSGRLKALLLIFFPKFFKILKLPAVPVKVTSFFKTIITGTIALREKENIIRPDLIHLMIEAKKGKLFHDIQQTKDTGFATVEEIKDSRSIATLELTDDVITAQALIFFLAGFETSSSLLSFVSYELAKCPDIQYRLIREVDDNTSKEGITYENISKMKYLDQVVSEALRKWTAGYALSRVCTKDYTIPPKNEDEVPLKLTRGCYVMIPIIGIHHDPKYFKNPDIFDPERFSDENKKKIVPGSFMPFGSGPRNCIGSRFALLEIKALLVSMLTKFEFRFIEKTKIPLTFTKTFNMNVKGGIWLGLKKRENKQVR</sequence>
<dbReference type="InterPro" id="IPR017972">
    <property type="entry name" value="Cyt_P450_CS"/>
</dbReference>
<reference evidence="15 16" key="1">
    <citation type="journal article" date="2021" name="BMC Biol.">
        <title>Horizontally acquired antibacterial genes associated with adaptive radiation of ladybird beetles.</title>
        <authorList>
            <person name="Li H.S."/>
            <person name="Tang X.F."/>
            <person name="Huang Y.H."/>
            <person name="Xu Z.Y."/>
            <person name="Chen M.L."/>
            <person name="Du X.Y."/>
            <person name="Qiu B.Y."/>
            <person name="Chen P.T."/>
            <person name="Zhang W."/>
            <person name="Slipinski A."/>
            <person name="Escalona H.E."/>
            <person name="Waterhouse R.M."/>
            <person name="Zwick A."/>
            <person name="Pang H."/>
        </authorList>
    </citation>
    <scope>NUCLEOTIDE SEQUENCE [LARGE SCALE GENOMIC DNA]</scope>
    <source>
        <strain evidence="15">SYSU2018</strain>
    </source>
</reference>
<dbReference type="InterPro" id="IPR036396">
    <property type="entry name" value="Cyt_P450_sf"/>
</dbReference>
<evidence type="ECO:0008006" key="17">
    <source>
        <dbReference type="Google" id="ProtNLM"/>
    </source>
</evidence>
<dbReference type="CDD" id="cd11056">
    <property type="entry name" value="CYP6-like"/>
    <property type="match status" value="1"/>
</dbReference>
<evidence type="ECO:0000256" key="8">
    <source>
        <dbReference type="ARBA" id="ARBA00022848"/>
    </source>
</evidence>
<dbReference type="Proteomes" id="UP001516400">
    <property type="component" value="Unassembled WGS sequence"/>
</dbReference>
<evidence type="ECO:0000256" key="13">
    <source>
        <dbReference type="PIRSR" id="PIRSR602401-1"/>
    </source>
</evidence>
<evidence type="ECO:0000256" key="4">
    <source>
        <dbReference type="ARBA" id="ARBA00010617"/>
    </source>
</evidence>
<dbReference type="Gene3D" id="1.10.630.10">
    <property type="entry name" value="Cytochrome P450"/>
    <property type="match status" value="1"/>
</dbReference>
<evidence type="ECO:0000256" key="3">
    <source>
        <dbReference type="ARBA" id="ARBA00004406"/>
    </source>
</evidence>
<dbReference type="GO" id="GO:0004497">
    <property type="term" value="F:monooxygenase activity"/>
    <property type="evidence" value="ECO:0007669"/>
    <property type="project" value="UniProtKB-KW"/>
</dbReference>
<comment type="subcellular location">
    <subcellularLocation>
        <location evidence="3">Endoplasmic reticulum membrane</location>
        <topology evidence="3">Peripheral membrane protein</topology>
    </subcellularLocation>
    <subcellularLocation>
        <location evidence="2">Microsome membrane</location>
        <topology evidence="2">Peripheral membrane protein</topology>
    </subcellularLocation>
</comment>
<dbReference type="AlphaFoldDB" id="A0ABD2N4D8"/>
<evidence type="ECO:0000256" key="2">
    <source>
        <dbReference type="ARBA" id="ARBA00004174"/>
    </source>
</evidence>
<keyword evidence="16" id="KW-1185">Reference proteome</keyword>
<keyword evidence="5 13" id="KW-0349">Heme</keyword>
<keyword evidence="7" id="KW-0256">Endoplasmic reticulum</keyword>
<evidence type="ECO:0000313" key="16">
    <source>
        <dbReference type="Proteomes" id="UP001516400"/>
    </source>
</evidence>
<dbReference type="PANTHER" id="PTHR24292">
    <property type="entry name" value="CYTOCHROME P450"/>
    <property type="match status" value="1"/>
</dbReference>
<evidence type="ECO:0000256" key="11">
    <source>
        <dbReference type="ARBA" id="ARBA00023033"/>
    </source>
</evidence>
<keyword evidence="11 14" id="KW-0503">Monooxygenase</keyword>
<dbReference type="InterPro" id="IPR001128">
    <property type="entry name" value="Cyt_P450"/>
</dbReference>
<protein>
    <recommendedName>
        <fullName evidence="17">Cytochrome P450</fullName>
    </recommendedName>
</protein>
<evidence type="ECO:0000256" key="10">
    <source>
        <dbReference type="ARBA" id="ARBA00023004"/>
    </source>
</evidence>
<dbReference type="InterPro" id="IPR050476">
    <property type="entry name" value="Insect_CytP450_Detox"/>
</dbReference>
<proteinExistence type="inferred from homology"/>
<dbReference type="PRINTS" id="PR00385">
    <property type="entry name" value="P450"/>
</dbReference>
<comment type="similarity">
    <text evidence="4 14">Belongs to the cytochrome P450 family.</text>
</comment>
<keyword evidence="12" id="KW-0472">Membrane</keyword>
<dbReference type="GO" id="GO:0005789">
    <property type="term" value="C:endoplasmic reticulum membrane"/>
    <property type="evidence" value="ECO:0007669"/>
    <property type="project" value="UniProtKB-SubCell"/>
</dbReference>
<dbReference type="GO" id="GO:0046872">
    <property type="term" value="F:metal ion binding"/>
    <property type="evidence" value="ECO:0007669"/>
    <property type="project" value="UniProtKB-KW"/>
</dbReference>
<dbReference type="PROSITE" id="PS00086">
    <property type="entry name" value="CYTOCHROME_P450"/>
    <property type="match status" value="1"/>
</dbReference>
<evidence type="ECO:0000256" key="1">
    <source>
        <dbReference type="ARBA" id="ARBA00001971"/>
    </source>
</evidence>
<keyword evidence="10 13" id="KW-0408">Iron</keyword>
<accession>A0ABD2N4D8</accession>
<dbReference type="InterPro" id="IPR002401">
    <property type="entry name" value="Cyt_P450_E_grp-I"/>
</dbReference>
<keyword evidence="6 13" id="KW-0479">Metal-binding</keyword>
<comment type="cofactor">
    <cofactor evidence="1 13">
        <name>heme</name>
        <dbReference type="ChEBI" id="CHEBI:30413"/>
    </cofactor>
</comment>
<dbReference type="SUPFAM" id="SSF48264">
    <property type="entry name" value="Cytochrome P450"/>
    <property type="match status" value="1"/>
</dbReference>
<evidence type="ECO:0000256" key="14">
    <source>
        <dbReference type="RuleBase" id="RU000461"/>
    </source>
</evidence>
<evidence type="ECO:0000256" key="9">
    <source>
        <dbReference type="ARBA" id="ARBA00023002"/>
    </source>
</evidence>
<dbReference type="Pfam" id="PF00067">
    <property type="entry name" value="p450"/>
    <property type="match status" value="1"/>
</dbReference>
<keyword evidence="9 14" id="KW-0560">Oxidoreductase</keyword>
<gene>
    <name evidence="15" type="ORF">HHI36_014750</name>
</gene>
<evidence type="ECO:0000256" key="6">
    <source>
        <dbReference type="ARBA" id="ARBA00022723"/>
    </source>
</evidence>
<organism evidence="15 16">
    <name type="scientific">Cryptolaemus montrouzieri</name>
    <dbReference type="NCBI Taxonomy" id="559131"/>
    <lineage>
        <taxon>Eukaryota</taxon>
        <taxon>Metazoa</taxon>
        <taxon>Ecdysozoa</taxon>
        <taxon>Arthropoda</taxon>
        <taxon>Hexapoda</taxon>
        <taxon>Insecta</taxon>
        <taxon>Pterygota</taxon>
        <taxon>Neoptera</taxon>
        <taxon>Endopterygota</taxon>
        <taxon>Coleoptera</taxon>
        <taxon>Polyphaga</taxon>
        <taxon>Cucujiformia</taxon>
        <taxon>Coccinelloidea</taxon>
        <taxon>Coccinellidae</taxon>
        <taxon>Scymninae</taxon>
        <taxon>Scymnini</taxon>
        <taxon>Cryptolaemus</taxon>
    </lineage>
</organism>
<dbReference type="EMBL" id="JABFTP020000062">
    <property type="protein sequence ID" value="KAL3273297.1"/>
    <property type="molecule type" value="Genomic_DNA"/>
</dbReference>